<dbReference type="PANTHER" id="PTHR33223:SF10">
    <property type="entry name" value="AMINOTRANSFERASE-LIKE PLANT MOBILE DOMAIN-CONTAINING PROTEIN"/>
    <property type="match status" value="1"/>
</dbReference>
<dbReference type="AlphaFoldDB" id="A0A9N7RDE9"/>
<reference evidence="3" key="1">
    <citation type="submission" date="2019-12" db="EMBL/GenBank/DDBJ databases">
        <authorList>
            <person name="Scholes J."/>
        </authorList>
    </citation>
    <scope>NUCLEOTIDE SEQUENCE</scope>
</reference>
<dbReference type="OrthoDB" id="913711at2759"/>
<proteinExistence type="predicted"/>
<evidence type="ECO:0000259" key="2">
    <source>
        <dbReference type="Pfam" id="PF03732"/>
    </source>
</evidence>
<organism evidence="3 4">
    <name type="scientific">Striga hermonthica</name>
    <name type="common">Purple witchweed</name>
    <name type="synonym">Buchnera hermonthica</name>
    <dbReference type="NCBI Taxonomy" id="68872"/>
    <lineage>
        <taxon>Eukaryota</taxon>
        <taxon>Viridiplantae</taxon>
        <taxon>Streptophyta</taxon>
        <taxon>Embryophyta</taxon>
        <taxon>Tracheophyta</taxon>
        <taxon>Spermatophyta</taxon>
        <taxon>Magnoliopsida</taxon>
        <taxon>eudicotyledons</taxon>
        <taxon>Gunneridae</taxon>
        <taxon>Pentapetalae</taxon>
        <taxon>asterids</taxon>
        <taxon>lamiids</taxon>
        <taxon>Lamiales</taxon>
        <taxon>Orobanchaceae</taxon>
        <taxon>Buchnereae</taxon>
        <taxon>Striga</taxon>
    </lineage>
</organism>
<dbReference type="EMBL" id="CACSLK010027624">
    <property type="protein sequence ID" value="CAA0826940.1"/>
    <property type="molecule type" value="Genomic_DNA"/>
</dbReference>
<dbReference type="InterPro" id="IPR005162">
    <property type="entry name" value="Retrotrans_gag_dom"/>
</dbReference>
<dbReference type="PANTHER" id="PTHR33223">
    <property type="entry name" value="CCHC-TYPE DOMAIN-CONTAINING PROTEIN"/>
    <property type="match status" value="1"/>
</dbReference>
<accession>A0A9N7RDE9</accession>
<name>A0A9N7RDE9_STRHE</name>
<gene>
    <name evidence="3" type="ORF">SHERM_02133</name>
</gene>
<feature type="non-terminal residue" evidence="3">
    <location>
        <position position="404"/>
    </location>
</feature>
<dbReference type="Proteomes" id="UP001153555">
    <property type="component" value="Unassembled WGS sequence"/>
</dbReference>
<evidence type="ECO:0000256" key="1">
    <source>
        <dbReference type="SAM" id="MobiDB-lite"/>
    </source>
</evidence>
<feature type="region of interest" description="Disordered" evidence="1">
    <location>
        <begin position="95"/>
        <end position="118"/>
    </location>
</feature>
<evidence type="ECO:0000313" key="3">
    <source>
        <dbReference type="EMBL" id="CAA0826940.1"/>
    </source>
</evidence>
<feature type="compositionally biased region" description="Polar residues" evidence="1">
    <location>
        <begin position="1"/>
        <end position="20"/>
    </location>
</feature>
<sequence length="404" mass="44364">EVSTSIPSALDVTPQSTATRIANDAPEQVVPHRSGRVIRQPERFMGLGESSEAVLDILESDPWTYNEALQDQDAESWQKAMKSEIVRAQEARVAAAAAMPPPPPPDLTQGQGGVLAQGGVPPQAAIQAPDQQMVAMTREEMQRIATAAAAQAVQQVASHTSHATTAPTSVAESQDENVSSYGEGGAGRDRAMERMAEQLRQLQDKVEGRPERRARGQPFSREILAAPLPNNFKETHLVYDGSSDPSRHVRTFENMAVLHGYSDSVCCRAFLSTLRGGALDWFHQLPPGSIASFEDFTGKLINQYSSAVVQEKTYLTLMAMRQGEKESLRKYVARYNQTCLEVHSASDEVKVGGLIRSLRAGPCRTSLAKTHARSYEDVLKRCRKYINLEKMEMEFAKLEGVARP</sequence>
<feature type="compositionally biased region" description="Low complexity" evidence="1">
    <location>
        <begin position="158"/>
        <end position="171"/>
    </location>
</feature>
<feature type="domain" description="Retrotransposon gag" evidence="2">
    <location>
        <begin position="270"/>
        <end position="359"/>
    </location>
</feature>
<feature type="non-terminal residue" evidence="3">
    <location>
        <position position="1"/>
    </location>
</feature>
<protein>
    <recommendedName>
        <fullName evidence="2">Retrotransposon gag domain-containing protein</fullName>
    </recommendedName>
</protein>
<keyword evidence="4" id="KW-1185">Reference proteome</keyword>
<dbReference type="Pfam" id="PF03732">
    <property type="entry name" value="Retrotrans_gag"/>
    <property type="match status" value="1"/>
</dbReference>
<comment type="caution">
    <text evidence="3">The sequence shown here is derived from an EMBL/GenBank/DDBJ whole genome shotgun (WGS) entry which is preliminary data.</text>
</comment>
<evidence type="ECO:0000313" key="4">
    <source>
        <dbReference type="Proteomes" id="UP001153555"/>
    </source>
</evidence>
<feature type="region of interest" description="Disordered" evidence="1">
    <location>
        <begin position="1"/>
        <end position="22"/>
    </location>
</feature>
<feature type="region of interest" description="Disordered" evidence="1">
    <location>
        <begin position="158"/>
        <end position="189"/>
    </location>
</feature>